<feature type="region of interest" description="Disordered" evidence="8">
    <location>
        <begin position="1"/>
        <end position="30"/>
    </location>
</feature>
<keyword evidence="9" id="KW-0812">Transmembrane</keyword>
<evidence type="ECO:0000256" key="1">
    <source>
        <dbReference type="ARBA" id="ARBA00004167"/>
    </source>
</evidence>
<feature type="compositionally biased region" description="Low complexity" evidence="8">
    <location>
        <begin position="1533"/>
        <end position="1542"/>
    </location>
</feature>
<feature type="compositionally biased region" description="Pro residues" evidence="8">
    <location>
        <begin position="483"/>
        <end position="532"/>
    </location>
</feature>
<feature type="region of interest" description="Disordered" evidence="8">
    <location>
        <begin position="1433"/>
        <end position="1555"/>
    </location>
</feature>
<organism evidence="10 11">
    <name type="scientific">Volvox africanus</name>
    <dbReference type="NCBI Taxonomy" id="51714"/>
    <lineage>
        <taxon>Eukaryota</taxon>
        <taxon>Viridiplantae</taxon>
        <taxon>Chlorophyta</taxon>
        <taxon>core chlorophytes</taxon>
        <taxon>Chlorophyceae</taxon>
        <taxon>CS clade</taxon>
        <taxon>Chlamydomonadales</taxon>
        <taxon>Volvocaceae</taxon>
        <taxon>Volvox</taxon>
    </lineage>
</organism>
<feature type="compositionally biased region" description="Pro residues" evidence="8">
    <location>
        <begin position="1441"/>
        <end position="1475"/>
    </location>
</feature>
<feature type="compositionally biased region" description="Low complexity" evidence="8">
    <location>
        <begin position="1635"/>
        <end position="1646"/>
    </location>
</feature>
<evidence type="ECO:0000256" key="2">
    <source>
        <dbReference type="ARBA" id="ARBA00004430"/>
    </source>
</evidence>
<evidence type="ECO:0000256" key="5">
    <source>
        <dbReference type="ARBA" id="ARBA00022737"/>
    </source>
</evidence>
<reference evidence="10 11" key="1">
    <citation type="journal article" date="2023" name="IScience">
        <title>Expanded male sex-determining region conserved during the evolution of homothallism in the green alga Volvox.</title>
        <authorList>
            <person name="Yamamoto K."/>
            <person name="Matsuzaki R."/>
            <person name="Mahakham W."/>
            <person name="Heman W."/>
            <person name="Sekimoto H."/>
            <person name="Kawachi M."/>
            <person name="Minakuchi Y."/>
            <person name="Toyoda A."/>
            <person name="Nozaki H."/>
        </authorList>
    </citation>
    <scope>NUCLEOTIDE SEQUENCE [LARGE SCALE GENOMIC DNA]</scope>
    <source>
        <strain evidence="10 11">NIES-4468</strain>
    </source>
</reference>
<keyword evidence="9" id="KW-1133">Transmembrane helix</keyword>
<comment type="caution">
    <text evidence="10">The sequence shown here is derived from an EMBL/GenBank/DDBJ whole genome shotgun (WGS) entry which is preliminary data.</text>
</comment>
<protein>
    <recommendedName>
        <fullName evidence="12">GP46-like surface antigen</fullName>
    </recommendedName>
</protein>
<sequence>PPPPPPPPPPTGESPPLYPSMPPPPLAPASPRQQLVFNTPLVLPLQPPDNTVADPVARIIVVGISATEVPAGTYLCSYAPASIPADGLDFLSITGLGSLLWYSLPRGYVASIRELIDPGNTYLLEISNAAETVLQQYCNPSTYTLAGTAVVPLHGGNLVSQYVGGLATSWGAMIYCHVVHGGALGTNLAVEALLLPTNAIAPLLSNTTFFGPEKPQALSIWLDGTGIFSWSSITNPECCNGDAETGAAGFRCPVLGTVSPVVFADTGETGSVPLYTPCDSTWSLRRSFTCEVPAPVATVPADGDPRMQLLLFAAQVPFWTAAQRCSVLGSRMLSLPEDMRVWGDAAAAAWPSDTGAEVWARAGGVSCSVAVLVLGAGGGPVNGAGMRACDEEKPFVCVQDTPTASPPHFPNMPTAPLPPQYMTPLPPTQPQVPAYPPIYPAAIPALPHTPPDTPVPALPAPPETPVPALPAPPDAPVAKEPLSLPPKPHVPSPPQSPQPLRPRPPRPPKPPASHPSPPPPLPEIPTPPPPKEPPLDSAAAALLRIAVRFSTGTGSSCDLSSWADILTNSHDTTNITTNTTNITTNITTNTTNITTNTTNITTNTTNITTNITTNTTNITTNTTNITTNTTNITTNITTNTTNITTNTTNITTNTTNITTNITTSINASTGVGFNPCSWTPRVACADGVQVSFLNLTGCWGEGNATAVGGMTFPAEDLRLLPALNALLLADTGVTGPPPDAVTALTRLRILDLSYDRAAVAEMSGRAAAGGLVGPLPPSWSAMTALSVLNLSGGVLNGTLPSQFNTLSSLVDLDLSAPKTEGAEGRPLQQAFTSAALTGSLPSSWSSLSSLRRLVVSGHGFLSGSLPPSWSTLTGLNQLDVSSNNLTGSLPASWSALSQMRSLELSRNQFKGPLPPQWSLLTSLAALSVADNPAVSGTLPPEYSSWAGLRELNIAGCKLTGVLPLSYNSLTVLSLLRLSDNQLSGPLPAAYSSLTALRRVELGANRLLQQLPLEWSALVQLRVLNLSSNNLSNSLPYTWSSLVHLEVLDVSYNHLTGGLPPPWSALTSLNLLDVSGGNTLAGSLPPSWSALTRLTSVDAARNALDGTLPPTWSVLASLERLDLASNALSGPLPPSYSALAALTSLDLSDNQLSGNVPGGWLRGRGGMPVLQELFLGSNRLQDGLPNVIVPPEEVDNGNGATGAGISGGGFGGGGSIMPLRFLDVSNNPLGPAELPAAAQPYMSYLASLDLTGCGLTGTLAPSWSQLSALTALHLGRNDLTGTLPPQWSALGGSSSSSSGRGGSTAVKLAKQVQTGDANADPNAIPDPTTVPEDGEGGKGTGGQILAEAEVVAQALSVSGPGLAVLQLYDNKLTGSLPAAWSALVSLTQLSLSGNRFQGPIPPSWAFGMTALNTLTVGGNASGVCGSNPGGVLWPKNQTDLPPLAPCSPAVPYPPPPPPPSPSPRALRPSPPLPQPRPLAQRPPASLPTPPLPLAAPPLSPPLVSPATSPPLPSPSPSPPQGVGVSPANPPPAVAPQLPGAAPGEQVVPGVDRSTSSSSFRPWWIAVIVASILSALLLLLLIVAALRLWRRRRRQRSQSYALGPGEIPPSSPPQSPPGVAGAVASSYTISPPPPPISSRVSRVPSTSPLAAAPPEATPSGLNRPSMYAQYHNPVFAGHEQAGGVANWQDVMSAFYLVEQEGYDPTSPATPPPPLQPAPSSPVPPPQHLQPVEISTPPAVLAAPASPQHLPRRQGSAPSPEAVGGAVRAGGAPRSMTARMAPGGPSASSKIPPATRTQSLPAPHRPART</sequence>
<dbReference type="InterPro" id="IPR001611">
    <property type="entry name" value="Leu-rich_rpt"/>
</dbReference>
<feature type="region of interest" description="Disordered" evidence="8">
    <location>
        <begin position="1596"/>
        <end position="1662"/>
    </location>
</feature>
<dbReference type="InterPro" id="IPR003591">
    <property type="entry name" value="Leu-rich_rpt_typical-subtyp"/>
</dbReference>
<feature type="non-terminal residue" evidence="10">
    <location>
        <position position="1"/>
    </location>
</feature>
<evidence type="ECO:0000256" key="9">
    <source>
        <dbReference type="SAM" id="Phobius"/>
    </source>
</evidence>
<accession>A0ABQ5SPX4</accession>
<feature type="compositionally biased region" description="Pro residues" evidence="8">
    <location>
        <begin position="1"/>
        <end position="28"/>
    </location>
</feature>
<feature type="compositionally biased region" description="Low complexity" evidence="8">
    <location>
        <begin position="1759"/>
        <end position="1769"/>
    </location>
</feature>
<keyword evidence="6" id="KW-0547">Nucleotide-binding</keyword>
<feature type="region of interest" description="Disordered" evidence="8">
    <location>
        <begin position="1284"/>
        <end position="1340"/>
    </location>
</feature>
<keyword evidence="5" id="KW-0677">Repeat</keyword>
<keyword evidence="7" id="KW-0067">ATP-binding</keyword>
<name>A0ABQ5SPX4_9CHLO</name>
<feature type="compositionally biased region" description="Pro residues" evidence="8">
    <location>
        <begin position="1483"/>
        <end position="1518"/>
    </location>
</feature>
<evidence type="ECO:0000313" key="11">
    <source>
        <dbReference type="Proteomes" id="UP001165090"/>
    </source>
</evidence>
<evidence type="ECO:0000313" key="10">
    <source>
        <dbReference type="EMBL" id="GLI71513.1"/>
    </source>
</evidence>
<evidence type="ECO:0000256" key="6">
    <source>
        <dbReference type="ARBA" id="ARBA00022741"/>
    </source>
</evidence>
<dbReference type="InterPro" id="IPR051716">
    <property type="entry name" value="Plant_RL_S/T_kinase"/>
</dbReference>
<dbReference type="SUPFAM" id="SSF52058">
    <property type="entry name" value="L domain-like"/>
    <property type="match status" value="2"/>
</dbReference>
<evidence type="ECO:0008006" key="12">
    <source>
        <dbReference type="Google" id="ProtNLM"/>
    </source>
</evidence>
<comment type="subcellular location">
    <subcellularLocation>
        <location evidence="2">Cytoplasm</location>
        <location evidence="2">Cytoskeleton</location>
        <location evidence="2">Cilium axoneme</location>
    </subcellularLocation>
    <subcellularLocation>
        <location evidence="1">Membrane</location>
        <topology evidence="1">Single-pass membrane protein</topology>
    </subcellularLocation>
</comment>
<dbReference type="Pfam" id="PF00560">
    <property type="entry name" value="LRR_1"/>
    <property type="match status" value="3"/>
</dbReference>
<dbReference type="Proteomes" id="UP001165090">
    <property type="component" value="Unassembled WGS sequence"/>
</dbReference>
<feature type="region of interest" description="Disordered" evidence="8">
    <location>
        <begin position="1699"/>
        <end position="1806"/>
    </location>
</feature>
<dbReference type="SUPFAM" id="SSF52047">
    <property type="entry name" value="RNI-like"/>
    <property type="match status" value="1"/>
</dbReference>
<evidence type="ECO:0000256" key="3">
    <source>
        <dbReference type="ARBA" id="ARBA00022614"/>
    </source>
</evidence>
<dbReference type="SMART" id="SM00369">
    <property type="entry name" value="LRR_TYP"/>
    <property type="match status" value="10"/>
</dbReference>
<keyword evidence="11" id="KW-1185">Reference proteome</keyword>
<feature type="transmembrane region" description="Helical" evidence="9">
    <location>
        <begin position="1561"/>
        <end position="1587"/>
    </location>
</feature>
<gene>
    <name evidence="10" type="ORF">VaNZ11_016737</name>
</gene>
<keyword evidence="9" id="KW-0472">Membrane</keyword>
<evidence type="ECO:0000256" key="7">
    <source>
        <dbReference type="ARBA" id="ARBA00022840"/>
    </source>
</evidence>
<keyword evidence="4" id="KW-0732">Signal</keyword>
<feature type="compositionally biased region" description="Pro residues" evidence="8">
    <location>
        <begin position="447"/>
        <end position="475"/>
    </location>
</feature>
<evidence type="ECO:0000256" key="4">
    <source>
        <dbReference type="ARBA" id="ARBA00022729"/>
    </source>
</evidence>
<dbReference type="Pfam" id="PF13855">
    <property type="entry name" value="LRR_8"/>
    <property type="match status" value="1"/>
</dbReference>
<feature type="compositionally biased region" description="Pro residues" evidence="8">
    <location>
        <begin position="1705"/>
        <end position="1725"/>
    </location>
</feature>
<dbReference type="InterPro" id="IPR032675">
    <property type="entry name" value="LRR_dom_sf"/>
</dbReference>
<dbReference type="EMBL" id="BSDZ01000114">
    <property type="protein sequence ID" value="GLI71513.1"/>
    <property type="molecule type" value="Genomic_DNA"/>
</dbReference>
<proteinExistence type="predicted"/>
<evidence type="ECO:0000256" key="8">
    <source>
        <dbReference type="SAM" id="MobiDB-lite"/>
    </source>
</evidence>
<dbReference type="PANTHER" id="PTHR48053:SF71">
    <property type="entry name" value="LEUCINE RICH REPEAT FAMILY PROTEIN, EXPRESSED"/>
    <property type="match status" value="1"/>
</dbReference>
<feature type="region of interest" description="Disordered" evidence="8">
    <location>
        <begin position="443"/>
        <end position="536"/>
    </location>
</feature>
<keyword evidence="3" id="KW-0433">Leucine-rich repeat</keyword>
<feature type="compositionally biased region" description="Pro residues" evidence="8">
    <location>
        <begin position="1604"/>
        <end position="1614"/>
    </location>
</feature>
<dbReference type="Gene3D" id="3.80.10.10">
    <property type="entry name" value="Ribonuclease Inhibitor"/>
    <property type="match status" value="7"/>
</dbReference>
<dbReference type="PANTHER" id="PTHR48053">
    <property type="entry name" value="LEUCINE RICH REPEAT FAMILY PROTEIN, EXPRESSED"/>
    <property type="match status" value="1"/>
</dbReference>